<dbReference type="HOGENOM" id="CLU_2619600_0_0_5"/>
<evidence type="ECO:0000256" key="1">
    <source>
        <dbReference type="SAM" id="MobiDB-lite"/>
    </source>
</evidence>
<evidence type="ECO:0000313" key="2">
    <source>
        <dbReference type="EMBL" id="ACS57434.1"/>
    </source>
</evidence>
<protein>
    <submittedName>
        <fullName evidence="2">Uncharacterized protein</fullName>
    </submittedName>
</protein>
<dbReference type="EMBL" id="CP001622">
    <property type="protein sequence ID" value="ACS57434.1"/>
    <property type="molecule type" value="Genomic_DNA"/>
</dbReference>
<reference evidence="2 3" key="1">
    <citation type="journal article" date="2010" name="Stand. Genomic Sci.">
        <title>Complete genome sequence of Rhizobium leguminosarum bv. trifolii strain WSM1325, an effective microsymbiont of annual Mediterranean clovers.</title>
        <authorList>
            <person name="Reeve W."/>
            <person name="O'Hara G."/>
            <person name="Chain P."/>
            <person name="Ardley J."/>
            <person name="Brau L."/>
            <person name="Nandesena K."/>
            <person name="Tiwari R."/>
            <person name="Copeland A."/>
            <person name="Nolan M."/>
            <person name="Han C."/>
            <person name="Brettin T."/>
            <person name="Land M."/>
            <person name="Ovchinikova G."/>
            <person name="Ivanova N."/>
            <person name="Mavromatis K."/>
            <person name="Markowitz V."/>
            <person name="Kyrpides N."/>
            <person name="Melino V."/>
            <person name="Denton M."/>
            <person name="Yates R."/>
            <person name="Howieson J."/>
        </authorList>
    </citation>
    <scope>NUCLEOTIDE SEQUENCE [LARGE SCALE GENOMIC DNA]</scope>
    <source>
        <strain evidence="2 3">WSM1325</strain>
    </source>
</reference>
<accession>C6ATU2</accession>
<evidence type="ECO:0000313" key="3">
    <source>
        <dbReference type="Proteomes" id="UP000002256"/>
    </source>
</evidence>
<gene>
    <name evidence="2" type="ordered locus">Rleg_3179</name>
</gene>
<name>C6ATU2_RHILS</name>
<dbReference type="Proteomes" id="UP000002256">
    <property type="component" value="Chromosome"/>
</dbReference>
<feature type="compositionally biased region" description="Low complexity" evidence="1">
    <location>
        <begin position="45"/>
        <end position="56"/>
    </location>
</feature>
<proteinExistence type="predicted"/>
<feature type="region of interest" description="Disordered" evidence="1">
    <location>
        <begin position="45"/>
        <end position="78"/>
    </location>
</feature>
<dbReference type="KEGG" id="rlg:Rleg_3179"/>
<dbReference type="AlphaFoldDB" id="C6ATU2"/>
<sequence length="78" mass="7891">MRRGSGWLHAKPCVGFARVSSQTSSVARIGKIAARFDYSAFFSSSPAGSFPSASSGVTTAVSGGAGSKARSAYSQIGI</sequence>
<organism evidence="2 3">
    <name type="scientific">Rhizobium leguminosarum bv. trifolii (strain WSM1325)</name>
    <dbReference type="NCBI Taxonomy" id="395491"/>
    <lineage>
        <taxon>Bacteria</taxon>
        <taxon>Pseudomonadati</taxon>
        <taxon>Pseudomonadota</taxon>
        <taxon>Alphaproteobacteria</taxon>
        <taxon>Hyphomicrobiales</taxon>
        <taxon>Rhizobiaceae</taxon>
        <taxon>Rhizobium/Agrobacterium group</taxon>
        <taxon>Rhizobium</taxon>
    </lineage>
</organism>